<dbReference type="STRING" id="905079.L1J871"/>
<dbReference type="GeneID" id="17301253"/>
<dbReference type="SUPFAM" id="SSF52833">
    <property type="entry name" value="Thioredoxin-like"/>
    <property type="match status" value="1"/>
</dbReference>
<dbReference type="Proteomes" id="UP000011087">
    <property type="component" value="Unassembled WGS sequence"/>
</dbReference>
<reference evidence="6" key="2">
    <citation type="submission" date="2012-11" db="EMBL/GenBank/DDBJ databases">
        <authorList>
            <person name="Kuo A."/>
            <person name="Curtis B.A."/>
            <person name="Tanifuji G."/>
            <person name="Burki F."/>
            <person name="Gruber A."/>
            <person name="Irimia M."/>
            <person name="Maruyama S."/>
            <person name="Arias M.C."/>
            <person name="Ball S.G."/>
            <person name="Gile G.H."/>
            <person name="Hirakawa Y."/>
            <person name="Hopkins J.F."/>
            <person name="Rensing S.A."/>
            <person name="Schmutz J."/>
            <person name="Symeonidi A."/>
            <person name="Elias M."/>
            <person name="Eveleigh R.J."/>
            <person name="Herman E.K."/>
            <person name="Klute M.J."/>
            <person name="Nakayama T."/>
            <person name="Obornik M."/>
            <person name="Reyes-Prieto A."/>
            <person name="Armbrust E.V."/>
            <person name="Aves S.J."/>
            <person name="Beiko R.G."/>
            <person name="Coutinho P."/>
            <person name="Dacks J.B."/>
            <person name="Durnford D.G."/>
            <person name="Fast N.M."/>
            <person name="Green B.R."/>
            <person name="Grisdale C."/>
            <person name="Hempe F."/>
            <person name="Henrissat B."/>
            <person name="Hoppner M.P."/>
            <person name="Ishida K.-I."/>
            <person name="Kim E."/>
            <person name="Koreny L."/>
            <person name="Kroth P.G."/>
            <person name="Liu Y."/>
            <person name="Malik S.-B."/>
            <person name="Maier U.G."/>
            <person name="McRose D."/>
            <person name="Mock T."/>
            <person name="Neilson J.A."/>
            <person name="Onodera N.T."/>
            <person name="Poole A.M."/>
            <person name="Pritham E.J."/>
            <person name="Richards T.A."/>
            <person name="Rocap G."/>
            <person name="Roy S.W."/>
            <person name="Sarai C."/>
            <person name="Schaack S."/>
            <person name="Shirato S."/>
            <person name="Slamovits C.H."/>
            <person name="Spencer D.F."/>
            <person name="Suzuki S."/>
            <person name="Worden A.Z."/>
            <person name="Zauner S."/>
            <person name="Barry K."/>
            <person name="Bell C."/>
            <person name="Bharti A.K."/>
            <person name="Crow J.A."/>
            <person name="Grimwood J."/>
            <person name="Kramer R."/>
            <person name="Lindquist E."/>
            <person name="Lucas S."/>
            <person name="Salamov A."/>
            <person name="McFadden G.I."/>
            <person name="Lane C.E."/>
            <person name="Keeling P.J."/>
            <person name="Gray M.W."/>
            <person name="Grigoriev I.V."/>
            <person name="Archibald J.M."/>
        </authorList>
    </citation>
    <scope>NUCLEOTIDE SEQUENCE</scope>
    <source>
        <strain evidence="6">CCMP2712</strain>
    </source>
</reference>
<evidence type="ECO:0000259" key="3">
    <source>
        <dbReference type="Pfam" id="PF04784"/>
    </source>
</evidence>
<feature type="domain" description="Glutaredoxin" evidence="2">
    <location>
        <begin position="31"/>
        <end position="70"/>
    </location>
</feature>
<dbReference type="EnsemblProtists" id="EKX44736">
    <property type="protein sequence ID" value="EKX44736"/>
    <property type="gene ID" value="GUITHDRAFT_139655"/>
</dbReference>
<dbReference type="InterPro" id="IPR036388">
    <property type="entry name" value="WH-like_DNA-bd_sf"/>
</dbReference>
<organism evidence="4">
    <name type="scientific">Guillardia theta (strain CCMP2712)</name>
    <name type="common">Cryptophyte</name>
    <dbReference type="NCBI Taxonomy" id="905079"/>
    <lineage>
        <taxon>Eukaryota</taxon>
        <taxon>Cryptophyceae</taxon>
        <taxon>Pyrenomonadales</taxon>
        <taxon>Geminigeraceae</taxon>
        <taxon>Guillardia</taxon>
    </lineage>
</organism>
<feature type="domain" description="DUF547" evidence="3">
    <location>
        <begin position="197"/>
        <end position="235"/>
    </location>
</feature>
<dbReference type="InterPro" id="IPR036249">
    <property type="entry name" value="Thioredoxin-like_sf"/>
</dbReference>
<dbReference type="InterPro" id="IPR002109">
    <property type="entry name" value="Glutaredoxin"/>
</dbReference>
<dbReference type="AlphaFoldDB" id="L1J871"/>
<dbReference type="Pfam" id="PF00462">
    <property type="entry name" value="Glutaredoxin"/>
    <property type="match status" value="1"/>
</dbReference>
<evidence type="ECO:0000259" key="2">
    <source>
        <dbReference type="Pfam" id="PF00462"/>
    </source>
</evidence>
<dbReference type="HOGENOM" id="CLU_012751_1_1_1"/>
<dbReference type="EMBL" id="JH993003">
    <property type="protein sequence ID" value="EKX44736.1"/>
    <property type="molecule type" value="Genomic_DNA"/>
</dbReference>
<dbReference type="Gene3D" id="1.10.10.10">
    <property type="entry name" value="Winged helix-like DNA-binding domain superfamily/Winged helix DNA-binding domain"/>
    <property type="match status" value="1"/>
</dbReference>
<dbReference type="PaxDb" id="55529-EKX44736"/>
<evidence type="ECO:0000313" key="5">
    <source>
        <dbReference type="EnsemblProtists" id="EKX44736"/>
    </source>
</evidence>
<dbReference type="Pfam" id="PF04784">
    <property type="entry name" value="DUF547"/>
    <property type="match status" value="1"/>
</dbReference>
<dbReference type="Gene3D" id="3.40.30.10">
    <property type="entry name" value="Glutaredoxin"/>
    <property type="match status" value="1"/>
</dbReference>
<protein>
    <submittedName>
        <fullName evidence="4 5">Uncharacterized protein</fullName>
    </submittedName>
</protein>
<evidence type="ECO:0000313" key="6">
    <source>
        <dbReference type="Proteomes" id="UP000011087"/>
    </source>
</evidence>
<reference evidence="5" key="3">
    <citation type="submission" date="2016-03" db="UniProtKB">
        <authorList>
            <consortium name="EnsemblProtists"/>
        </authorList>
    </citation>
    <scope>IDENTIFICATION</scope>
</reference>
<dbReference type="SUPFAM" id="SSF46785">
    <property type="entry name" value="Winged helix' DNA-binding domain"/>
    <property type="match status" value="1"/>
</dbReference>
<dbReference type="PANTHER" id="PTHR46361">
    <property type="entry name" value="ELECTRON CARRIER/ PROTEIN DISULFIDE OXIDOREDUCTASE"/>
    <property type="match status" value="1"/>
</dbReference>
<feature type="transmembrane region" description="Helical" evidence="1">
    <location>
        <begin position="125"/>
        <end position="142"/>
    </location>
</feature>
<dbReference type="PANTHER" id="PTHR46361:SF3">
    <property type="entry name" value="ELECTRON CARRIER_ PROTEIN DISULFIDE OXIDOREDUCTASE"/>
    <property type="match status" value="1"/>
</dbReference>
<evidence type="ECO:0000256" key="1">
    <source>
        <dbReference type="SAM" id="Phobius"/>
    </source>
</evidence>
<name>L1J871_GUITC</name>
<dbReference type="InterPro" id="IPR006869">
    <property type="entry name" value="DUF547"/>
</dbReference>
<keyword evidence="1" id="KW-0472">Membrane</keyword>
<sequence>MSPLCSRKASAAGKLSAWSISWLDSIDLKQAHGYEYHDISLSDYPEKRTDMLSLADRLTVPQIFVNTVHIGGASELIELLEKGKFEKIVKPAELEEELLCAGSECLKYEDVVVELRNGLRISDRTYHGFVLIFSITLQHLMISKVGNSFLDSNVFHHVCRDHPLKDEGLYYRLQFSALQSKYTNSEGLIDYAAISKDSEFWAFFINLYNLMVLHAFAQVGIPQTSFRRMSFFDTVGVVAMAFLEMEENLKVDKDSKTVYLTKILSWYRTDFGSSDKEVLRYDWNTNASNFVAYNPQELKDKVSECTIA</sequence>
<gene>
    <name evidence="4" type="ORF">GUITHDRAFT_139655</name>
</gene>
<dbReference type="OrthoDB" id="418495at2759"/>
<feature type="transmembrane region" description="Helical" evidence="1">
    <location>
        <begin position="200"/>
        <end position="221"/>
    </location>
</feature>
<dbReference type="PROSITE" id="PS51354">
    <property type="entry name" value="GLUTAREDOXIN_2"/>
    <property type="match status" value="1"/>
</dbReference>
<keyword evidence="1" id="KW-0812">Transmembrane</keyword>
<keyword evidence="6" id="KW-1185">Reference proteome</keyword>
<keyword evidence="1" id="KW-1133">Transmembrane helix</keyword>
<dbReference type="RefSeq" id="XP_005831716.1">
    <property type="nucleotide sequence ID" value="XM_005831659.1"/>
</dbReference>
<reference evidence="4 6" key="1">
    <citation type="journal article" date="2012" name="Nature">
        <title>Algal genomes reveal evolutionary mosaicism and the fate of nucleomorphs.</title>
        <authorList>
            <consortium name="DOE Joint Genome Institute"/>
            <person name="Curtis B.A."/>
            <person name="Tanifuji G."/>
            <person name="Burki F."/>
            <person name="Gruber A."/>
            <person name="Irimia M."/>
            <person name="Maruyama S."/>
            <person name="Arias M.C."/>
            <person name="Ball S.G."/>
            <person name="Gile G.H."/>
            <person name="Hirakawa Y."/>
            <person name="Hopkins J.F."/>
            <person name="Kuo A."/>
            <person name="Rensing S.A."/>
            <person name="Schmutz J."/>
            <person name="Symeonidi A."/>
            <person name="Elias M."/>
            <person name="Eveleigh R.J."/>
            <person name="Herman E.K."/>
            <person name="Klute M.J."/>
            <person name="Nakayama T."/>
            <person name="Obornik M."/>
            <person name="Reyes-Prieto A."/>
            <person name="Armbrust E.V."/>
            <person name="Aves S.J."/>
            <person name="Beiko R.G."/>
            <person name="Coutinho P."/>
            <person name="Dacks J.B."/>
            <person name="Durnford D.G."/>
            <person name="Fast N.M."/>
            <person name="Green B.R."/>
            <person name="Grisdale C.J."/>
            <person name="Hempel F."/>
            <person name="Henrissat B."/>
            <person name="Hoppner M.P."/>
            <person name="Ishida K."/>
            <person name="Kim E."/>
            <person name="Koreny L."/>
            <person name="Kroth P.G."/>
            <person name="Liu Y."/>
            <person name="Malik S.B."/>
            <person name="Maier U.G."/>
            <person name="McRose D."/>
            <person name="Mock T."/>
            <person name="Neilson J.A."/>
            <person name="Onodera N.T."/>
            <person name="Poole A.M."/>
            <person name="Pritham E.J."/>
            <person name="Richards T.A."/>
            <person name="Rocap G."/>
            <person name="Roy S.W."/>
            <person name="Sarai C."/>
            <person name="Schaack S."/>
            <person name="Shirato S."/>
            <person name="Slamovits C.H."/>
            <person name="Spencer D.F."/>
            <person name="Suzuki S."/>
            <person name="Worden A.Z."/>
            <person name="Zauner S."/>
            <person name="Barry K."/>
            <person name="Bell C."/>
            <person name="Bharti A.K."/>
            <person name="Crow J.A."/>
            <person name="Grimwood J."/>
            <person name="Kramer R."/>
            <person name="Lindquist E."/>
            <person name="Lucas S."/>
            <person name="Salamov A."/>
            <person name="McFadden G.I."/>
            <person name="Lane C.E."/>
            <person name="Keeling P.J."/>
            <person name="Gray M.W."/>
            <person name="Grigoriev I.V."/>
            <person name="Archibald J.M."/>
        </authorList>
    </citation>
    <scope>NUCLEOTIDE SEQUENCE</scope>
    <source>
        <strain evidence="4 6">CCMP2712</strain>
    </source>
</reference>
<dbReference type="InterPro" id="IPR036390">
    <property type="entry name" value="WH_DNA-bd_sf"/>
</dbReference>
<accession>L1J871</accession>
<proteinExistence type="predicted"/>
<dbReference type="KEGG" id="gtt:GUITHDRAFT_139655"/>
<evidence type="ECO:0000313" key="4">
    <source>
        <dbReference type="EMBL" id="EKX44736.1"/>
    </source>
</evidence>